<proteinExistence type="inferred from homology"/>
<dbReference type="OrthoDB" id="9803580at2"/>
<dbReference type="InterPro" id="IPR000672">
    <property type="entry name" value="THF_DH/CycHdrlase"/>
</dbReference>
<reference evidence="14 15" key="1">
    <citation type="submission" date="2018-10" db="EMBL/GenBank/DDBJ databases">
        <title>Genome sequencing of Arthrobacter oryzae TNB02.</title>
        <authorList>
            <person name="Cho Y.-J."/>
            <person name="Cho A."/>
            <person name="Kim O.-S."/>
        </authorList>
    </citation>
    <scope>NUCLEOTIDE SEQUENCE [LARGE SCALE GENOMIC DNA]</scope>
    <source>
        <strain evidence="14 15">TNB02</strain>
    </source>
</reference>
<dbReference type="GO" id="GO:0006164">
    <property type="term" value="P:purine nucleotide biosynthetic process"/>
    <property type="evidence" value="ECO:0007669"/>
    <property type="project" value="UniProtKB-KW"/>
</dbReference>
<dbReference type="RefSeq" id="WP_123253631.1">
    <property type="nucleotide sequence ID" value="NZ_RBED01000004.1"/>
</dbReference>
<dbReference type="PANTHER" id="PTHR48099">
    <property type="entry name" value="C-1-TETRAHYDROFOLATE SYNTHASE, CYTOPLASMIC-RELATED"/>
    <property type="match status" value="1"/>
</dbReference>
<dbReference type="InterPro" id="IPR020630">
    <property type="entry name" value="THF_DH/CycHdrlase_cat_dom"/>
</dbReference>
<gene>
    <name evidence="11" type="primary">folD</name>
    <name evidence="14" type="ORF">D7003_00820</name>
</gene>
<dbReference type="UniPathway" id="UPA00193"/>
<evidence type="ECO:0000256" key="10">
    <source>
        <dbReference type="ARBA" id="ARBA00023268"/>
    </source>
</evidence>
<keyword evidence="7 11" id="KW-0560">Oxidoreductase</keyword>
<keyword evidence="10 11" id="KW-0511">Multifunctional enzyme</keyword>
<evidence type="ECO:0000256" key="7">
    <source>
        <dbReference type="ARBA" id="ARBA00023002"/>
    </source>
</evidence>
<sequence>MTANVIDGHAIASKLKQEVINGLGSVEKSGLVPGLATISVGANYSAKAYERRIRRVADECGVECQQVILDVETSEAELLSVVADLNAENSVHGIVILRPLPPHIDEAKIFTALSPLKDIEAVHPENAGRLALGNPRYVPSTAAAAFHVLDEWLVAQGEDVSTFYRKSLIVVVGRSNNVGKPAVSLGLVRQASVESIDEWASKSGQLGWHTRRADILISAAGVPDLIRAEHVKEGAIVLDIGINPKLDPDTGIVRMVGDVDFSGVSMRARAVTPVPGGIGPVTDIWLIKNTIIAFSLARESVNSSIGKS</sequence>
<keyword evidence="3 11" id="KW-0028">Amino-acid biosynthesis</keyword>
<dbReference type="HAMAP" id="MF_01576">
    <property type="entry name" value="THF_DHG_CYH"/>
    <property type="match status" value="1"/>
</dbReference>
<dbReference type="Gene3D" id="3.40.50.10860">
    <property type="entry name" value="Leucine Dehydrogenase, chain A, domain 1"/>
    <property type="match status" value="1"/>
</dbReference>
<keyword evidence="2 11" id="KW-0554">One-carbon metabolism</keyword>
<dbReference type="GO" id="GO:0000105">
    <property type="term" value="P:L-histidine biosynthetic process"/>
    <property type="evidence" value="ECO:0007669"/>
    <property type="project" value="UniProtKB-KW"/>
</dbReference>
<dbReference type="PRINTS" id="PR00085">
    <property type="entry name" value="THFDHDRGNASE"/>
</dbReference>
<dbReference type="Proteomes" id="UP000273807">
    <property type="component" value="Unassembled WGS sequence"/>
</dbReference>
<evidence type="ECO:0000256" key="4">
    <source>
        <dbReference type="ARBA" id="ARBA00022755"/>
    </source>
</evidence>
<keyword evidence="8 11" id="KW-0368">Histidine biosynthesis</keyword>
<comment type="catalytic activity">
    <reaction evidence="11">
        <text>(6R)-5,10-methenyltetrahydrofolate + H2O = (6R)-10-formyltetrahydrofolate + H(+)</text>
        <dbReference type="Rhea" id="RHEA:23700"/>
        <dbReference type="ChEBI" id="CHEBI:15377"/>
        <dbReference type="ChEBI" id="CHEBI:15378"/>
        <dbReference type="ChEBI" id="CHEBI:57455"/>
        <dbReference type="ChEBI" id="CHEBI:195366"/>
        <dbReference type="EC" id="3.5.4.9"/>
    </reaction>
</comment>
<evidence type="ECO:0000313" key="15">
    <source>
        <dbReference type="Proteomes" id="UP000273807"/>
    </source>
</evidence>
<evidence type="ECO:0000256" key="2">
    <source>
        <dbReference type="ARBA" id="ARBA00022563"/>
    </source>
</evidence>
<dbReference type="Pfam" id="PF00763">
    <property type="entry name" value="THF_DHG_CYH"/>
    <property type="match status" value="1"/>
</dbReference>
<name>A0A3N0CJ13_9MICC</name>
<comment type="caution">
    <text evidence="11">Lacks conserved residue(s) required for the propagation of feature annotation.</text>
</comment>
<evidence type="ECO:0000256" key="6">
    <source>
        <dbReference type="ARBA" id="ARBA00022857"/>
    </source>
</evidence>
<keyword evidence="6 11" id="KW-0521">NADP</keyword>
<dbReference type="GO" id="GO:0035999">
    <property type="term" value="P:tetrahydrofolate interconversion"/>
    <property type="evidence" value="ECO:0007669"/>
    <property type="project" value="UniProtKB-UniRule"/>
</dbReference>
<keyword evidence="5 11" id="KW-0378">Hydrolase</keyword>
<dbReference type="PANTHER" id="PTHR48099:SF5">
    <property type="entry name" value="C-1-TETRAHYDROFOLATE SYNTHASE, CYTOPLASMIC"/>
    <property type="match status" value="1"/>
</dbReference>
<comment type="function">
    <text evidence="11">Catalyzes the oxidation of 5,10-methylenetetrahydrofolate to 5,10-methenyltetrahydrofolate and then the hydrolysis of 5,10-methenyltetrahydrofolate to 10-formyltetrahydrofolate.</text>
</comment>
<feature type="binding site" evidence="11">
    <location>
        <position position="242"/>
    </location>
    <ligand>
        <name>NADP(+)</name>
        <dbReference type="ChEBI" id="CHEBI:58349"/>
    </ligand>
</feature>
<dbReference type="SUPFAM" id="SSF53223">
    <property type="entry name" value="Aminoacid dehydrogenase-like, N-terminal domain"/>
    <property type="match status" value="1"/>
</dbReference>
<keyword evidence="9 11" id="KW-0486">Methionine biosynthesis</keyword>
<dbReference type="Pfam" id="PF02882">
    <property type="entry name" value="THF_DHG_CYH_C"/>
    <property type="match status" value="1"/>
</dbReference>
<dbReference type="EMBL" id="RBED01000004">
    <property type="protein sequence ID" value="RNL63425.1"/>
    <property type="molecule type" value="Genomic_DNA"/>
</dbReference>
<protein>
    <recommendedName>
        <fullName evidence="11">Bifunctional protein FolD</fullName>
    </recommendedName>
    <domain>
        <recommendedName>
            <fullName evidence="11">Methylenetetrahydrofolate dehydrogenase</fullName>
            <ecNumber evidence="11">1.5.1.5</ecNumber>
        </recommendedName>
    </domain>
    <domain>
        <recommendedName>
            <fullName evidence="11">Methenyltetrahydrofolate cyclohydrolase</fullName>
            <ecNumber evidence="11">3.5.4.9</ecNumber>
        </recommendedName>
    </domain>
</protein>
<feature type="domain" description="Tetrahydrofolate dehydrogenase/cyclohydrolase NAD(P)-binding" evidence="13">
    <location>
        <begin position="166"/>
        <end position="295"/>
    </location>
</feature>
<dbReference type="EC" id="1.5.1.5" evidence="11"/>
<dbReference type="GO" id="GO:0004477">
    <property type="term" value="F:methenyltetrahydrofolate cyclohydrolase activity"/>
    <property type="evidence" value="ECO:0007669"/>
    <property type="project" value="UniProtKB-UniRule"/>
</dbReference>
<comment type="catalytic activity">
    <reaction evidence="11">
        <text>(6R)-5,10-methylene-5,6,7,8-tetrahydrofolate + NADP(+) = (6R)-5,10-methenyltetrahydrofolate + NADPH</text>
        <dbReference type="Rhea" id="RHEA:22812"/>
        <dbReference type="ChEBI" id="CHEBI:15636"/>
        <dbReference type="ChEBI" id="CHEBI:57455"/>
        <dbReference type="ChEBI" id="CHEBI:57783"/>
        <dbReference type="ChEBI" id="CHEBI:58349"/>
        <dbReference type="EC" id="1.5.1.5"/>
    </reaction>
</comment>
<keyword evidence="4 11" id="KW-0658">Purine biosynthesis</keyword>
<feature type="domain" description="Tetrahydrofolate dehydrogenase/cyclohydrolase catalytic" evidence="12">
    <location>
        <begin position="6"/>
        <end position="120"/>
    </location>
</feature>
<dbReference type="GO" id="GO:0009086">
    <property type="term" value="P:methionine biosynthetic process"/>
    <property type="evidence" value="ECO:0007669"/>
    <property type="project" value="UniProtKB-KW"/>
</dbReference>
<evidence type="ECO:0000256" key="8">
    <source>
        <dbReference type="ARBA" id="ARBA00023102"/>
    </source>
</evidence>
<dbReference type="InterPro" id="IPR020631">
    <property type="entry name" value="THF_DH/CycHdrlase_NAD-bd_dom"/>
</dbReference>
<dbReference type="GO" id="GO:0005829">
    <property type="term" value="C:cytosol"/>
    <property type="evidence" value="ECO:0007669"/>
    <property type="project" value="TreeGrafter"/>
</dbReference>
<evidence type="ECO:0000256" key="11">
    <source>
        <dbReference type="HAMAP-Rule" id="MF_01576"/>
    </source>
</evidence>
<dbReference type="CDD" id="cd01080">
    <property type="entry name" value="NAD_bind_m-THF_DH_Cyclohyd"/>
    <property type="match status" value="1"/>
</dbReference>
<evidence type="ECO:0000256" key="1">
    <source>
        <dbReference type="ARBA" id="ARBA00004777"/>
    </source>
</evidence>
<dbReference type="EC" id="3.5.4.9" evidence="11"/>
<comment type="caution">
    <text evidence="14">The sequence shown here is derived from an EMBL/GenBank/DDBJ whole genome shotgun (WGS) entry which is preliminary data.</text>
</comment>
<comment type="similarity">
    <text evidence="11">Belongs to the tetrahydrofolate dehydrogenase/cyclohydrolase family.</text>
</comment>
<organism evidence="14 15">
    <name type="scientific">Arthrobacter oryzae</name>
    <dbReference type="NCBI Taxonomy" id="409290"/>
    <lineage>
        <taxon>Bacteria</taxon>
        <taxon>Bacillati</taxon>
        <taxon>Actinomycetota</taxon>
        <taxon>Actinomycetes</taxon>
        <taxon>Micrococcales</taxon>
        <taxon>Micrococcaceae</taxon>
        <taxon>Arthrobacter</taxon>
    </lineage>
</organism>
<dbReference type="GO" id="GO:0004488">
    <property type="term" value="F:methylenetetrahydrofolate dehydrogenase (NADP+) activity"/>
    <property type="evidence" value="ECO:0007669"/>
    <property type="project" value="UniProtKB-UniRule"/>
</dbReference>
<evidence type="ECO:0000256" key="9">
    <source>
        <dbReference type="ARBA" id="ARBA00023167"/>
    </source>
</evidence>
<evidence type="ECO:0000313" key="14">
    <source>
        <dbReference type="EMBL" id="RNL63425.1"/>
    </source>
</evidence>
<comment type="subunit">
    <text evidence="11">Homodimer.</text>
</comment>
<evidence type="ECO:0000259" key="13">
    <source>
        <dbReference type="Pfam" id="PF02882"/>
    </source>
</evidence>
<comment type="pathway">
    <text evidence="1 11">One-carbon metabolism; tetrahydrofolate interconversion.</text>
</comment>
<evidence type="ECO:0000256" key="3">
    <source>
        <dbReference type="ARBA" id="ARBA00022605"/>
    </source>
</evidence>
<dbReference type="SUPFAM" id="SSF51735">
    <property type="entry name" value="NAD(P)-binding Rossmann-fold domains"/>
    <property type="match status" value="1"/>
</dbReference>
<feature type="binding site" evidence="11">
    <location>
        <begin position="173"/>
        <end position="175"/>
    </location>
    <ligand>
        <name>NADP(+)</name>
        <dbReference type="ChEBI" id="CHEBI:58349"/>
    </ligand>
</feature>
<dbReference type="AlphaFoldDB" id="A0A3N0CJ13"/>
<accession>A0A3N0CJ13</accession>
<dbReference type="InterPro" id="IPR036291">
    <property type="entry name" value="NAD(P)-bd_dom_sf"/>
</dbReference>
<keyword evidence="15" id="KW-1185">Reference proteome</keyword>
<evidence type="ECO:0000259" key="12">
    <source>
        <dbReference type="Pfam" id="PF00763"/>
    </source>
</evidence>
<dbReference type="InterPro" id="IPR046346">
    <property type="entry name" value="Aminoacid_DH-like_N_sf"/>
</dbReference>
<dbReference type="Gene3D" id="3.40.50.720">
    <property type="entry name" value="NAD(P)-binding Rossmann-like Domain"/>
    <property type="match status" value="1"/>
</dbReference>
<evidence type="ECO:0000256" key="5">
    <source>
        <dbReference type="ARBA" id="ARBA00022801"/>
    </source>
</evidence>